<proteinExistence type="predicted"/>
<organism evidence="2 3">
    <name type="scientific">Tanacetum coccineum</name>
    <dbReference type="NCBI Taxonomy" id="301880"/>
    <lineage>
        <taxon>Eukaryota</taxon>
        <taxon>Viridiplantae</taxon>
        <taxon>Streptophyta</taxon>
        <taxon>Embryophyta</taxon>
        <taxon>Tracheophyta</taxon>
        <taxon>Spermatophyta</taxon>
        <taxon>Magnoliopsida</taxon>
        <taxon>eudicotyledons</taxon>
        <taxon>Gunneridae</taxon>
        <taxon>Pentapetalae</taxon>
        <taxon>asterids</taxon>
        <taxon>campanulids</taxon>
        <taxon>Asterales</taxon>
        <taxon>Asteraceae</taxon>
        <taxon>Asteroideae</taxon>
        <taxon>Anthemideae</taxon>
        <taxon>Anthemidinae</taxon>
        <taxon>Tanacetum</taxon>
    </lineage>
</organism>
<gene>
    <name evidence="2" type="ORF">Tco_0874118</name>
</gene>
<evidence type="ECO:0000256" key="1">
    <source>
        <dbReference type="SAM" id="MobiDB-lite"/>
    </source>
</evidence>
<comment type="caution">
    <text evidence="2">The sequence shown here is derived from an EMBL/GenBank/DDBJ whole genome shotgun (WGS) entry which is preliminary data.</text>
</comment>
<sequence>MEEVGEVPVGGGEGEDDSENLKRSERFRSEDVIEMKKNGIIYRGILGKVWYWRMKILRSVLFRKERMAGSK</sequence>
<protein>
    <submittedName>
        <fullName evidence="2">Uncharacterized protein</fullName>
    </submittedName>
</protein>
<dbReference type="Proteomes" id="UP001151760">
    <property type="component" value="Unassembled WGS sequence"/>
</dbReference>
<accession>A0ABQ5BNJ3</accession>
<dbReference type="EMBL" id="BQNB010013395">
    <property type="protein sequence ID" value="GJT15412.1"/>
    <property type="molecule type" value="Genomic_DNA"/>
</dbReference>
<evidence type="ECO:0000313" key="2">
    <source>
        <dbReference type="EMBL" id="GJT15412.1"/>
    </source>
</evidence>
<evidence type="ECO:0000313" key="3">
    <source>
        <dbReference type="Proteomes" id="UP001151760"/>
    </source>
</evidence>
<feature type="region of interest" description="Disordered" evidence="1">
    <location>
        <begin position="1"/>
        <end position="23"/>
    </location>
</feature>
<name>A0ABQ5BNJ3_9ASTR</name>
<keyword evidence="3" id="KW-1185">Reference proteome</keyword>
<reference evidence="2" key="2">
    <citation type="submission" date="2022-01" db="EMBL/GenBank/DDBJ databases">
        <authorList>
            <person name="Yamashiro T."/>
            <person name="Shiraishi A."/>
            <person name="Satake H."/>
            <person name="Nakayama K."/>
        </authorList>
    </citation>
    <scope>NUCLEOTIDE SEQUENCE</scope>
</reference>
<reference evidence="2" key="1">
    <citation type="journal article" date="2022" name="Int. J. Mol. Sci.">
        <title>Draft Genome of Tanacetum Coccineum: Genomic Comparison of Closely Related Tanacetum-Family Plants.</title>
        <authorList>
            <person name="Yamashiro T."/>
            <person name="Shiraishi A."/>
            <person name="Nakayama K."/>
            <person name="Satake H."/>
        </authorList>
    </citation>
    <scope>NUCLEOTIDE SEQUENCE</scope>
</reference>